<name>A0A183BC39_9TREM</name>
<dbReference type="EMBL" id="UZAN01065792">
    <property type="protein sequence ID" value="VDP94046.1"/>
    <property type="molecule type" value="Genomic_DNA"/>
</dbReference>
<feature type="compositionally biased region" description="Basic and acidic residues" evidence="1">
    <location>
        <begin position="34"/>
        <end position="49"/>
    </location>
</feature>
<dbReference type="AlphaFoldDB" id="A0A183BC39"/>
<feature type="region of interest" description="Disordered" evidence="1">
    <location>
        <begin position="24"/>
        <end position="96"/>
    </location>
</feature>
<protein>
    <submittedName>
        <fullName evidence="2 4">Uncharacterized protein</fullName>
    </submittedName>
</protein>
<keyword evidence="3" id="KW-1185">Reference proteome</keyword>
<evidence type="ECO:0000313" key="2">
    <source>
        <dbReference type="EMBL" id="VDP94046.1"/>
    </source>
</evidence>
<organism evidence="4">
    <name type="scientific">Echinostoma caproni</name>
    <dbReference type="NCBI Taxonomy" id="27848"/>
    <lineage>
        <taxon>Eukaryota</taxon>
        <taxon>Metazoa</taxon>
        <taxon>Spiralia</taxon>
        <taxon>Lophotrochozoa</taxon>
        <taxon>Platyhelminthes</taxon>
        <taxon>Trematoda</taxon>
        <taxon>Digenea</taxon>
        <taxon>Plagiorchiida</taxon>
        <taxon>Echinostomata</taxon>
        <taxon>Echinostomatoidea</taxon>
        <taxon>Echinostomatidae</taxon>
        <taxon>Echinostoma</taxon>
    </lineage>
</organism>
<dbReference type="Proteomes" id="UP000272942">
    <property type="component" value="Unassembled WGS sequence"/>
</dbReference>
<sequence>MEFGNPRCRENIVAATGAVKTATADSLGRAGSPCHREEKTPEYQQRDTAEVTLYKQNADTSNHPTCAAVKPCPDPAHRDAGPVETLETTRIRDHWA</sequence>
<evidence type="ECO:0000313" key="4">
    <source>
        <dbReference type="WBParaSite" id="ECPE_0001681701-mRNA-1"/>
    </source>
</evidence>
<accession>A0A183BC39</accession>
<feature type="compositionally biased region" description="Polar residues" evidence="1">
    <location>
        <begin position="54"/>
        <end position="64"/>
    </location>
</feature>
<dbReference type="WBParaSite" id="ECPE_0001681701-mRNA-1">
    <property type="protein sequence ID" value="ECPE_0001681701-mRNA-1"/>
    <property type="gene ID" value="ECPE_0001681701"/>
</dbReference>
<feature type="compositionally biased region" description="Basic and acidic residues" evidence="1">
    <location>
        <begin position="75"/>
        <end position="96"/>
    </location>
</feature>
<proteinExistence type="predicted"/>
<evidence type="ECO:0000313" key="3">
    <source>
        <dbReference type="Proteomes" id="UP000272942"/>
    </source>
</evidence>
<reference evidence="2 3" key="2">
    <citation type="submission" date="2018-11" db="EMBL/GenBank/DDBJ databases">
        <authorList>
            <consortium name="Pathogen Informatics"/>
        </authorList>
    </citation>
    <scope>NUCLEOTIDE SEQUENCE [LARGE SCALE GENOMIC DNA]</scope>
    <source>
        <strain evidence="2 3">Egypt</strain>
    </source>
</reference>
<reference evidence="4" key="1">
    <citation type="submission" date="2016-06" db="UniProtKB">
        <authorList>
            <consortium name="WormBaseParasite"/>
        </authorList>
    </citation>
    <scope>IDENTIFICATION</scope>
</reference>
<evidence type="ECO:0000256" key="1">
    <source>
        <dbReference type="SAM" id="MobiDB-lite"/>
    </source>
</evidence>
<gene>
    <name evidence="2" type="ORF">ECPE_LOCUS16774</name>
</gene>